<dbReference type="InterPro" id="IPR036291">
    <property type="entry name" value="NAD(P)-bd_dom_sf"/>
</dbReference>
<evidence type="ECO:0000313" key="2">
    <source>
        <dbReference type="Proteomes" id="UP001241605"/>
    </source>
</evidence>
<dbReference type="Pfam" id="PF13561">
    <property type="entry name" value="adh_short_C2"/>
    <property type="match status" value="1"/>
</dbReference>
<organism evidence="1 2">
    <name type="scientific">Tropicibacter oceani</name>
    <dbReference type="NCBI Taxonomy" id="3058420"/>
    <lineage>
        <taxon>Bacteria</taxon>
        <taxon>Pseudomonadati</taxon>
        <taxon>Pseudomonadota</taxon>
        <taxon>Alphaproteobacteria</taxon>
        <taxon>Rhodobacterales</taxon>
        <taxon>Roseobacteraceae</taxon>
        <taxon>Tropicibacter</taxon>
    </lineage>
</organism>
<reference evidence="1 2" key="1">
    <citation type="submission" date="2023-05" db="EMBL/GenBank/DDBJ databases">
        <title>YMD87, complete Genome.</title>
        <authorList>
            <person name="Zhang J."/>
            <person name="Xu X."/>
        </authorList>
    </citation>
    <scope>NUCLEOTIDE SEQUENCE [LARGE SCALE GENOMIC DNA]</scope>
    <source>
        <strain evidence="1 2">YMD87</strain>
    </source>
</reference>
<dbReference type="PRINTS" id="PR00081">
    <property type="entry name" value="GDHRDH"/>
</dbReference>
<dbReference type="Proteomes" id="UP001241605">
    <property type="component" value="Chromosome"/>
</dbReference>
<sequence length="221" mass="23004">MKRVLIIGNSGGIGSAVQAALQAKGHAVTGVSRSGDGLDVTSEASVRGVIGSLEGPFDWVLVATGALEIDGGAPEKSLASLSARTMQDQFALNAMGPMLVLKHALPLLPKDNPAVFAALSARVGSIGDNRLGGWYSYRAAKAALNQLMHGAAIELARTHKQLACVCLHPGTVATPFTEKYLGRHPAVPAPQAAARLIEVMASLTAKDTGRFLDYAGKEIPW</sequence>
<dbReference type="InterPro" id="IPR002347">
    <property type="entry name" value="SDR_fam"/>
</dbReference>
<dbReference type="SUPFAM" id="SSF51735">
    <property type="entry name" value="NAD(P)-binding Rossmann-fold domains"/>
    <property type="match status" value="1"/>
</dbReference>
<name>A0ABY8QJG3_9RHOB</name>
<dbReference type="InterPro" id="IPR051468">
    <property type="entry name" value="Fungal_SecMetab_SDRs"/>
</dbReference>
<evidence type="ECO:0000313" key="1">
    <source>
        <dbReference type="EMBL" id="WGW04769.1"/>
    </source>
</evidence>
<dbReference type="PANTHER" id="PTHR43544">
    <property type="entry name" value="SHORT-CHAIN DEHYDROGENASE/REDUCTASE"/>
    <property type="match status" value="1"/>
</dbReference>
<proteinExistence type="predicted"/>
<dbReference type="RefSeq" id="WP_282301405.1">
    <property type="nucleotide sequence ID" value="NZ_CP124616.1"/>
</dbReference>
<keyword evidence="2" id="KW-1185">Reference proteome</keyword>
<dbReference type="Gene3D" id="3.40.50.720">
    <property type="entry name" value="NAD(P)-binding Rossmann-like Domain"/>
    <property type="match status" value="1"/>
</dbReference>
<dbReference type="PANTHER" id="PTHR43544:SF12">
    <property type="entry name" value="NAD(P)-BINDING ROSSMANN-FOLD SUPERFAMILY PROTEIN"/>
    <property type="match status" value="1"/>
</dbReference>
<gene>
    <name evidence="1" type="ORF">QF118_04250</name>
</gene>
<accession>A0ABY8QJG3</accession>
<dbReference type="EMBL" id="CP124616">
    <property type="protein sequence ID" value="WGW04769.1"/>
    <property type="molecule type" value="Genomic_DNA"/>
</dbReference>
<protein>
    <submittedName>
        <fullName evidence="1">SDR family NAD(P)-dependent oxidoreductase</fullName>
    </submittedName>
</protein>